<accession>A0ABT2HQN9</accession>
<keyword evidence="5" id="KW-1185">Reference proteome</keyword>
<evidence type="ECO:0000256" key="2">
    <source>
        <dbReference type="ARBA" id="ARBA00023235"/>
    </source>
</evidence>
<dbReference type="Gene3D" id="3.40.1400.10">
    <property type="entry name" value="Sugar-phosphate isomerase, RpiB/LacA/LacB"/>
    <property type="match status" value="1"/>
</dbReference>
<dbReference type="PANTHER" id="PTHR43732">
    <property type="entry name" value="RIBOSE 5-PHOSPHATE ISOMERASE-RELATED"/>
    <property type="match status" value="1"/>
</dbReference>
<comment type="similarity">
    <text evidence="1">Belongs to the LacAB/RpiB family.</text>
</comment>
<dbReference type="Pfam" id="PF02502">
    <property type="entry name" value="LacAB_rpiB"/>
    <property type="match status" value="1"/>
</dbReference>
<proteinExistence type="inferred from homology"/>
<dbReference type="RefSeq" id="WP_260073039.1">
    <property type="nucleotide sequence ID" value="NZ_JALXMO010000013.1"/>
</dbReference>
<dbReference type="EMBL" id="JALXMO010000013">
    <property type="protein sequence ID" value="MCT1607013.1"/>
    <property type="molecule type" value="Genomic_DNA"/>
</dbReference>
<keyword evidence="2 4" id="KW-0413">Isomerase</keyword>
<protein>
    <submittedName>
        <fullName evidence="4">RpiB/LacA/LacB family sugar-phosphate isomerase</fullName>
    </submittedName>
</protein>
<evidence type="ECO:0000313" key="4">
    <source>
        <dbReference type="EMBL" id="MCT1607013.1"/>
    </source>
</evidence>
<reference evidence="4 5" key="1">
    <citation type="submission" date="2022-04" db="EMBL/GenBank/DDBJ databases">
        <title>Human microbiome associated bacterial genomes.</title>
        <authorList>
            <person name="Sandstrom S."/>
            <person name="Salamzade R."/>
            <person name="Kalan L.R."/>
        </authorList>
    </citation>
    <scope>NUCLEOTIDE SEQUENCE [LARGE SCALE GENOMIC DNA]</scope>
    <source>
        <strain evidence="5">p3-SID767</strain>
    </source>
</reference>
<name>A0ABT2HQN9_9MICC</name>
<dbReference type="NCBIfam" id="TIGR00689">
    <property type="entry name" value="rpiB_lacA_lacB"/>
    <property type="match status" value="1"/>
</dbReference>
<dbReference type="SUPFAM" id="SSF89623">
    <property type="entry name" value="Ribose/Galactose isomerase RpiB/AlsB"/>
    <property type="match status" value="1"/>
</dbReference>
<organism evidence="4 5">
    <name type="scientific">Nesterenkonia massiliensis</name>
    <dbReference type="NCBI Taxonomy" id="1232429"/>
    <lineage>
        <taxon>Bacteria</taxon>
        <taxon>Bacillati</taxon>
        <taxon>Actinomycetota</taxon>
        <taxon>Actinomycetes</taxon>
        <taxon>Micrococcales</taxon>
        <taxon>Micrococcaceae</taxon>
        <taxon>Nesterenkonia</taxon>
    </lineage>
</organism>
<evidence type="ECO:0000256" key="3">
    <source>
        <dbReference type="SAM" id="MobiDB-lite"/>
    </source>
</evidence>
<gene>
    <name evidence="4" type="ORF">M3B43_06660</name>
</gene>
<comment type="caution">
    <text evidence="4">The sequence shown here is derived from an EMBL/GenBank/DDBJ whole genome shotgun (WGS) entry which is preliminary data.</text>
</comment>
<evidence type="ECO:0000313" key="5">
    <source>
        <dbReference type="Proteomes" id="UP001205046"/>
    </source>
</evidence>
<dbReference type="Proteomes" id="UP001205046">
    <property type="component" value="Unassembled WGS sequence"/>
</dbReference>
<dbReference type="PIRSF" id="PIRSF005384">
    <property type="entry name" value="RpiB_LacA_B"/>
    <property type="match status" value="1"/>
</dbReference>
<dbReference type="InterPro" id="IPR051812">
    <property type="entry name" value="SPI_LacAB/RpiB"/>
</dbReference>
<dbReference type="GO" id="GO:0016853">
    <property type="term" value="F:isomerase activity"/>
    <property type="evidence" value="ECO:0007669"/>
    <property type="project" value="UniProtKB-KW"/>
</dbReference>
<dbReference type="PANTHER" id="PTHR43732:SF1">
    <property type="entry name" value="RIBOSE 5-PHOSPHATE ISOMERASE"/>
    <property type="match status" value="1"/>
</dbReference>
<sequence length="158" mass="16321">MVELRIVIGSDASGFPLKDAVTRHLQDHPDVSELTDVGAFAQDDPEADPVRAAITVAKHVEAGDADRGLVFCGNGLGVMIAANSVDGVDAVIAHDLFSIRTSITRNRAQVLSMGSEVIGSGPAVELIDEWLRTPMPDPAPQKEVGAGAGAGVGADAQQ</sequence>
<evidence type="ECO:0000256" key="1">
    <source>
        <dbReference type="ARBA" id="ARBA00008754"/>
    </source>
</evidence>
<feature type="region of interest" description="Disordered" evidence="3">
    <location>
        <begin position="135"/>
        <end position="158"/>
    </location>
</feature>
<dbReference type="InterPro" id="IPR003500">
    <property type="entry name" value="RpiB_LacA_LacB"/>
</dbReference>
<dbReference type="InterPro" id="IPR036569">
    <property type="entry name" value="RpiB_LacA_LacB_sf"/>
</dbReference>